<keyword evidence="4 8" id="KW-0808">Transferase</keyword>
<evidence type="ECO:0000313" key="8">
    <source>
        <dbReference type="EMBL" id="MBC2603924.1"/>
    </source>
</evidence>
<dbReference type="InterPro" id="IPR046341">
    <property type="entry name" value="SET_dom_sf"/>
</dbReference>
<keyword evidence="5" id="KW-0949">S-adenosyl-L-methionine</keyword>
<dbReference type="SMART" id="SM00317">
    <property type="entry name" value="SET"/>
    <property type="match status" value="1"/>
</dbReference>
<comment type="subcellular location">
    <subcellularLocation>
        <location evidence="1">Chromosome</location>
    </subcellularLocation>
</comment>
<evidence type="ECO:0000256" key="1">
    <source>
        <dbReference type="ARBA" id="ARBA00004286"/>
    </source>
</evidence>
<comment type="caution">
    <text evidence="8">The sequence shown here is derived from an EMBL/GenBank/DDBJ whole genome shotgun (WGS) entry which is preliminary data.</text>
</comment>
<feature type="domain" description="SET" evidence="6">
    <location>
        <begin position="6"/>
        <end position="123"/>
    </location>
</feature>
<dbReference type="AlphaFoldDB" id="A0A7X1B1U6"/>
<gene>
    <name evidence="8" type="ORF">H5P30_19260</name>
</gene>
<dbReference type="RefSeq" id="WP_185694542.1">
    <property type="nucleotide sequence ID" value="NZ_JACHVA010000136.1"/>
</dbReference>
<dbReference type="GO" id="GO:0008168">
    <property type="term" value="F:methyltransferase activity"/>
    <property type="evidence" value="ECO:0007669"/>
    <property type="project" value="UniProtKB-KW"/>
</dbReference>
<evidence type="ECO:0000313" key="9">
    <source>
        <dbReference type="Proteomes" id="UP000525652"/>
    </source>
</evidence>
<proteinExistence type="predicted"/>
<evidence type="ECO:0000256" key="4">
    <source>
        <dbReference type="ARBA" id="ARBA00022679"/>
    </source>
</evidence>
<name>A0A7X1B1U6_9BACT</name>
<evidence type="ECO:0000256" key="5">
    <source>
        <dbReference type="ARBA" id="ARBA00022691"/>
    </source>
</evidence>
<dbReference type="Gene3D" id="2.170.270.10">
    <property type="entry name" value="SET domain"/>
    <property type="match status" value="1"/>
</dbReference>
<keyword evidence="2" id="KW-0158">Chromosome</keyword>
<evidence type="ECO:0000259" key="6">
    <source>
        <dbReference type="PROSITE" id="PS50280"/>
    </source>
</evidence>
<reference evidence="8 9" key="1">
    <citation type="submission" date="2020-07" db="EMBL/GenBank/DDBJ databases">
        <authorList>
            <person name="Feng X."/>
        </authorList>
    </citation>
    <scope>NUCLEOTIDE SEQUENCE [LARGE SCALE GENOMIC DNA]</scope>
    <source>
        <strain evidence="8 9">JCM14086</strain>
    </source>
</reference>
<dbReference type="InterPro" id="IPR050777">
    <property type="entry name" value="SET2_Histone-Lys_MeTrsfase"/>
</dbReference>
<evidence type="ECO:0000256" key="3">
    <source>
        <dbReference type="ARBA" id="ARBA00022603"/>
    </source>
</evidence>
<dbReference type="SUPFAM" id="SSF82199">
    <property type="entry name" value="SET domain"/>
    <property type="match status" value="1"/>
</dbReference>
<evidence type="ECO:0000259" key="7">
    <source>
        <dbReference type="PROSITE" id="PS50868"/>
    </source>
</evidence>
<dbReference type="PROSITE" id="PS50280">
    <property type="entry name" value="SET"/>
    <property type="match status" value="1"/>
</dbReference>
<organism evidence="8 9">
    <name type="scientific">Puniceicoccus vermicola</name>
    <dbReference type="NCBI Taxonomy" id="388746"/>
    <lineage>
        <taxon>Bacteria</taxon>
        <taxon>Pseudomonadati</taxon>
        <taxon>Verrucomicrobiota</taxon>
        <taxon>Opitutia</taxon>
        <taxon>Puniceicoccales</taxon>
        <taxon>Puniceicoccaceae</taxon>
        <taxon>Puniceicoccus</taxon>
    </lineage>
</organism>
<accession>A0A7X1B1U6</accession>
<dbReference type="Pfam" id="PF00856">
    <property type="entry name" value="SET"/>
    <property type="match status" value="1"/>
</dbReference>
<dbReference type="GO" id="GO:0005694">
    <property type="term" value="C:chromosome"/>
    <property type="evidence" value="ECO:0007669"/>
    <property type="project" value="UniProtKB-SubCell"/>
</dbReference>
<dbReference type="PANTHER" id="PTHR22884">
    <property type="entry name" value="SET DOMAIN PROTEINS"/>
    <property type="match status" value="1"/>
</dbReference>
<keyword evidence="3 8" id="KW-0489">Methyltransferase</keyword>
<evidence type="ECO:0000256" key="2">
    <source>
        <dbReference type="ARBA" id="ARBA00022454"/>
    </source>
</evidence>
<dbReference type="GO" id="GO:0032259">
    <property type="term" value="P:methylation"/>
    <property type="evidence" value="ECO:0007669"/>
    <property type="project" value="UniProtKB-KW"/>
</dbReference>
<feature type="domain" description="Post-SET" evidence="7">
    <location>
        <begin position="130"/>
        <end position="146"/>
    </location>
</feature>
<protein>
    <submittedName>
        <fullName evidence="8">SET domain-containing protein-lysine N-methyltransferase</fullName>
    </submittedName>
</protein>
<dbReference type="InterPro" id="IPR003616">
    <property type="entry name" value="Post-SET_dom"/>
</dbReference>
<dbReference type="EMBL" id="JACHVA010000136">
    <property type="protein sequence ID" value="MBC2603924.1"/>
    <property type="molecule type" value="Genomic_DNA"/>
</dbReference>
<dbReference type="Proteomes" id="UP000525652">
    <property type="component" value="Unassembled WGS sequence"/>
</dbReference>
<dbReference type="PROSITE" id="PS50868">
    <property type="entry name" value="POST_SET"/>
    <property type="match status" value="1"/>
</dbReference>
<sequence length="169" mass="19501">MTSETRSYVVRRSSIHNRGLYARTSIEEGEYIIEYKGEKISKAESERRALSQEARGKKNQSGQVYIFDLNKRFDLDGNKPGNLARFANHSCEPNCEAVNYRGRIWFVALRDIEPGEELTFDYGYALESALDHPCRCGKPSCIGYIVNEADRPKLKKMLRKKKKKKEKKS</sequence>
<keyword evidence="9" id="KW-1185">Reference proteome</keyword>
<dbReference type="InterPro" id="IPR001214">
    <property type="entry name" value="SET_dom"/>
</dbReference>